<dbReference type="EMBL" id="BJVF01000005">
    <property type="protein sequence ID" value="GEL11683.1"/>
    <property type="molecule type" value="Genomic_DNA"/>
</dbReference>
<organism evidence="3 5">
    <name type="scientific">Flavobacterium glycines</name>
    <dbReference type="NCBI Taxonomy" id="551990"/>
    <lineage>
        <taxon>Bacteria</taxon>
        <taxon>Pseudomonadati</taxon>
        <taxon>Bacteroidota</taxon>
        <taxon>Flavobacteriia</taxon>
        <taxon>Flavobacteriales</taxon>
        <taxon>Flavobacteriaceae</taxon>
        <taxon>Flavobacterium</taxon>
    </lineage>
</organism>
<evidence type="ECO:0000313" key="2">
    <source>
        <dbReference type="EMBL" id="GEL11683.1"/>
    </source>
</evidence>
<evidence type="ECO:0000313" key="7">
    <source>
        <dbReference type="Proteomes" id="UP000321579"/>
    </source>
</evidence>
<evidence type="ECO:0000313" key="6">
    <source>
        <dbReference type="Proteomes" id="UP000182367"/>
    </source>
</evidence>
<dbReference type="InterPro" id="IPR008969">
    <property type="entry name" value="CarboxyPept-like_regulatory"/>
</dbReference>
<reference evidence="4 6" key="3">
    <citation type="submission" date="2016-10" db="EMBL/GenBank/DDBJ databases">
        <authorList>
            <person name="Varghese N."/>
            <person name="Submissions S."/>
        </authorList>
    </citation>
    <scope>NUCLEOTIDE SEQUENCE [LARGE SCALE GENOMIC DNA]</scope>
    <source>
        <strain evidence="4 6">Gm-149</strain>
    </source>
</reference>
<dbReference type="Proteomes" id="UP000093226">
    <property type="component" value="Unassembled WGS sequence"/>
</dbReference>
<keyword evidence="3" id="KW-0675">Receptor</keyword>
<dbReference type="STRING" id="551990.SAMN05192550_2603"/>
<reference evidence="2 7" key="4">
    <citation type="submission" date="2019-07" db="EMBL/GenBank/DDBJ databases">
        <title>Whole genome shotgun sequence of Flavobacterium glycines NBRC 105008.</title>
        <authorList>
            <person name="Hosoyama A."/>
            <person name="Uohara A."/>
            <person name="Ohji S."/>
            <person name="Ichikawa N."/>
        </authorList>
    </citation>
    <scope>NUCLEOTIDE SEQUENCE [LARGE SCALE GENOMIC DNA]</scope>
    <source>
        <strain evidence="2 7">NBRC 105008</strain>
    </source>
</reference>
<dbReference type="AlphaFoldDB" id="A0A1B9DKP7"/>
<comment type="caution">
    <text evidence="3">The sequence shown here is derived from an EMBL/GenBank/DDBJ whole genome shotgun (WGS) entry which is preliminary data.</text>
</comment>
<dbReference type="InterPro" id="IPR037066">
    <property type="entry name" value="Plug_dom_sf"/>
</dbReference>
<dbReference type="SUPFAM" id="SSF49464">
    <property type="entry name" value="Carboxypeptidase regulatory domain-like"/>
    <property type="match status" value="1"/>
</dbReference>
<evidence type="ECO:0000313" key="4">
    <source>
        <dbReference type="EMBL" id="SDJ70407.1"/>
    </source>
</evidence>
<protein>
    <submittedName>
        <fullName evidence="3 4">TonB-dependent receptor</fullName>
    </submittedName>
</protein>
<dbReference type="SUPFAM" id="SSF56935">
    <property type="entry name" value="Porins"/>
    <property type="match status" value="1"/>
</dbReference>
<sequence length="844" mass="96982">MLLHKQLHFLFACFMTVLSISAQNKKPTIALKEIIASIENRHHVTFNYSVNINETHLIAPEEFLSLEQQLIYLEKQTDFYFENIDNKFINISLKTKKKSTTLCGYIYSSIDNKPIENANIKTSDNKHITSNTEGYFEIKKAVKSEITISHIGFTTKKINQNEIKDNDCIKIVLESELTNLQEIITNSVLATGITKNSDGSFIIKPKKFSILPGLIEADILQTMQQIPGVNSHDESVANINIRGGTHDQNLFLWNGIRMYQTGHFFGLISAFNPNLPHNISIYKNGNSAFYGESVSSVVTISSTAENFEKNEISAGINMINADFYFKKAISKTAYIEIAGRKSITDYLETPTYTKYFDKAFQNTSITDFSQNQKVNYSSDKKFDFYDLTFKLFKKLGRKNTLILDLISINDNLNVFQKAAVNNSFQSQNDELEQENFGGNLVFERNWNKNNQTIINASFSSYEIIANKKTSIGSQIVFQKNNVLDNALKIENHHFLSSKFSVNDGYQFNEIGVTNLDTVNSPQFYRKSKSVLRTHAAILESKFNDSISRISFNTGVRFNFIENFNKFIIEPRLQFNYGIAKHFNVEVLAEYKSQNTQQIIDLQKDYLGIEKRRWVLSNNSTIPIQQSKQIALNFSFKKNNWLINLENFYKKVDGITSSSQGFQNQLEFLKITGNYRVIGTEMLFQKKINHFLSWLSYTYNKNNYNFDSFNPPTFSNNFLISHMISGAAIFEKNNFKIALGTKWATGRPETTPINKTADPNNPVIEYNSPNNKRLPSFFQVNFSSTYKWESAKNIQYKLGLSIMNVLNRKNEISEYYRISNLTNGIEEVKTFSLQRTPNISFRINF</sequence>
<dbReference type="Pfam" id="PF13715">
    <property type="entry name" value="CarbopepD_reg_2"/>
    <property type="match status" value="1"/>
</dbReference>
<name>A0A1B9DKP7_9FLAO</name>
<proteinExistence type="predicted"/>
<reference evidence="5" key="1">
    <citation type="submission" date="2016-03" db="EMBL/GenBank/DDBJ databases">
        <title>Draft genome sequence of Paenibacillus glacialis DSM 22343.</title>
        <authorList>
            <person name="Shin S.-K."/>
            <person name="Yi H."/>
        </authorList>
    </citation>
    <scope>NUCLEOTIDE SEQUENCE [LARGE SCALE GENOMIC DNA]</scope>
    <source>
        <strain evidence="5">NBRC 105008</strain>
    </source>
</reference>
<gene>
    <name evidence="3" type="ORF">FBGL_11970</name>
    <name evidence="2" type="ORF">FGL01_24220</name>
    <name evidence="4" type="ORF">SAMN05192550_2603</name>
</gene>
<evidence type="ECO:0000259" key="1">
    <source>
        <dbReference type="Pfam" id="PF07715"/>
    </source>
</evidence>
<dbReference type="OrthoDB" id="9803050at2"/>
<keyword evidence="6" id="KW-1185">Reference proteome</keyword>
<dbReference type="Gene3D" id="2.170.130.10">
    <property type="entry name" value="TonB-dependent receptor, plug domain"/>
    <property type="match status" value="1"/>
</dbReference>
<dbReference type="Proteomes" id="UP000182367">
    <property type="component" value="Unassembled WGS sequence"/>
</dbReference>
<feature type="domain" description="TonB-dependent receptor plug" evidence="1">
    <location>
        <begin position="218"/>
        <end position="293"/>
    </location>
</feature>
<dbReference type="RefSeq" id="WP_066328792.1">
    <property type="nucleotide sequence ID" value="NZ_BJVF01000005.1"/>
</dbReference>
<dbReference type="InterPro" id="IPR012910">
    <property type="entry name" value="Plug_dom"/>
</dbReference>
<dbReference type="Proteomes" id="UP000321579">
    <property type="component" value="Unassembled WGS sequence"/>
</dbReference>
<dbReference type="EMBL" id="LVEO01000022">
    <property type="protein sequence ID" value="OCB70280.1"/>
    <property type="molecule type" value="Genomic_DNA"/>
</dbReference>
<evidence type="ECO:0000313" key="5">
    <source>
        <dbReference type="Proteomes" id="UP000093226"/>
    </source>
</evidence>
<evidence type="ECO:0000313" key="3">
    <source>
        <dbReference type="EMBL" id="OCB70280.1"/>
    </source>
</evidence>
<accession>A0A1B9DKP7</accession>
<dbReference type="EMBL" id="FNEO01000006">
    <property type="protein sequence ID" value="SDJ70407.1"/>
    <property type="molecule type" value="Genomic_DNA"/>
</dbReference>
<reference evidence="3" key="2">
    <citation type="submission" date="2016-03" db="EMBL/GenBank/DDBJ databases">
        <authorList>
            <person name="Ploux O."/>
        </authorList>
    </citation>
    <scope>NUCLEOTIDE SEQUENCE</scope>
    <source>
        <strain evidence="3">NBRC 105008</strain>
    </source>
</reference>
<dbReference type="Pfam" id="PF07715">
    <property type="entry name" value="Plug"/>
    <property type="match status" value="1"/>
</dbReference>